<protein>
    <recommendedName>
        <fullName evidence="5">Phosphoglycerate mutase-like protein</fullName>
    </recommendedName>
</protein>
<dbReference type="GO" id="GO:0003993">
    <property type="term" value="F:acid phosphatase activity"/>
    <property type="evidence" value="ECO:0007669"/>
    <property type="project" value="TreeGrafter"/>
</dbReference>
<dbReference type="InterPro" id="IPR029033">
    <property type="entry name" value="His_PPase_superfam"/>
</dbReference>
<evidence type="ECO:0000256" key="1">
    <source>
        <dbReference type="ARBA" id="ARBA00022801"/>
    </source>
</evidence>
<keyword evidence="4" id="KW-1185">Reference proteome</keyword>
<dbReference type="SUPFAM" id="SSF53254">
    <property type="entry name" value="Phosphoglycerate mutase-like"/>
    <property type="match status" value="1"/>
</dbReference>
<comment type="caution">
    <text evidence="3">The sequence shown here is derived from an EMBL/GenBank/DDBJ whole genome shotgun (WGS) entry which is preliminary data.</text>
</comment>
<dbReference type="OrthoDB" id="6509975at2759"/>
<dbReference type="Pfam" id="PF00328">
    <property type="entry name" value="His_Phos_2"/>
    <property type="match status" value="1"/>
</dbReference>
<sequence length="577" mass="63660">MFAGLLPVALATLRLAYPVAGGPALKPTKTFAGTYVGSTSTAAFPPPDVPIDHGLFPPGDVLGFEGKTATGDEAFAVQTAPAYAYNHDFVPLIQPDVDKSRHKHKVADDIDLVIEDTNPLAEDDDEEIARKKKKPFNPVRSWGNLTPWFSSSFGLDKASPLIPDQCALSQVHLVHRHGARYPTGGEGPSKFSAKLHAAAQTGKLRFTKDLAFLNSWTYKLGEELLTPFGRKQMFDLGVSFRSNYGSLLKNFTEKGTFPVFRSETQDRMVKSALNFAAGFFGIPYEDQYQLSLIVEAFGFNNTFAPYYKCNNVLKAIGPNSPSAKLSNAWIEKYLVEARERLQSQVFGMDLTIADTHAMQELCAYETVALGYSAFCPLFTKQEWHGFQYGFDLSFWYGSGFGSPVAAAQGAGYANELLHRLKRLLPVENPFSVNQTLDGNEITFPLDQSIYVDATHEVVLVNILTALDFKALAHTGPLPADYIPKHRSFVTSHIAPFGTNLVIQVVDCAETGRSIRFFLNDGALPIGLKGCPKNKDGFCPLDVFIRGLQERLDSIDWQYDCLADYEFGDNITDGRAPR</sequence>
<dbReference type="Gene3D" id="3.40.50.1240">
    <property type="entry name" value="Phosphoglycerate mutase-like"/>
    <property type="match status" value="1"/>
</dbReference>
<evidence type="ECO:0000313" key="4">
    <source>
        <dbReference type="Proteomes" id="UP000886523"/>
    </source>
</evidence>
<evidence type="ECO:0000313" key="3">
    <source>
        <dbReference type="EMBL" id="KAF9517079.1"/>
    </source>
</evidence>
<gene>
    <name evidence="3" type="ORF">BS47DRAFT_1340107</name>
</gene>
<dbReference type="CDD" id="cd07061">
    <property type="entry name" value="HP_HAP_like"/>
    <property type="match status" value="1"/>
</dbReference>
<dbReference type="PANTHER" id="PTHR20963:SF42">
    <property type="entry name" value="PHOSPHOGLYCERATE MUTASE-LIKE PROTEIN"/>
    <property type="match status" value="1"/>
</dbReference>
<proteinExistence type="predicted"/>
<accession>A0A9P6B416</accession>
<reference evidence="3" key="1">
    <citation type="journal article" date="2020" name="Nat. Commun.">
        <title>Large-scale genome sequencing of mycorrhizal fungi provides insights into the early evolution of symbiotic traits.</title>
        <authorList>
            <person name="Miyauchi S."/>
            <person name="Kiss E."/>
            <person name="Kuo A."/>
            <person name="Drula E."/>
            <person name="Kohler A."/>
            <person name="Sanchez-Garcia M."/>
            <person name="Morin E."/>
            <person name="Andreopoulos B."/>
            <person name="Barry K.W."/>
            <person name="Bonito G."/>
            <person name="Buee M."/>
            <person name="Carver A."/>
            <person name="Chen C."/>
            <person name="Cichocki N."/>
            <person name="Clum A."/>
            <person name="Culley D."/>
            <person name="Crous P.W."/>
            <person name="Fauchery L."/>
            <person name="Girlanda M."/>
            <person name="Hayes R.D."/>
            <person name="Keri Z."/>
            <person name="LaButti K."/>
            <person name="Lipzen A."/>
            <person name="Lombard V."/>
            <person name="Magnuson J."/>
            <person name="Maillard F."/>
            <person name="Murat C."/>
            <person name="Nolan M."/>
            <person name="Ohm R.A."/>
            <person name="Pangilinan J."/>
            <person name="Pereira M.F."/>
            <person name="Perotto S."/>
            <person name="Peter M."/>
            <person name="Pfister S."/>
            <person name="Riley R."/>
            <person name="Sitrit Y."/>
            <person name="Stielow J.B."/>
            <person name="Szollosi G."/>
            <person name="Zifcakova L."/>
            <person name="Stursova M."/>
            <person name="Spatafora J.W."/>
            <person name="Tedersoo L."/>
            <person name="Vaario L.M."/>
            <person name="Yamada A."/>
            <person name="Yan M."/>
            <person name="Wang P."/>
            <person name="Xu J."/>
            <person name="Bruns T."/>
            <person name="Baldrian P."/>
            <person name="Vilgalys R."/>
            <person name="Dunand C."/>
            <person name="Henrissat B."/>
            <person name="Grigoriev I.V."/>
            <person name="Hibbett D."/>
            <person name="Nagy L.G."/>
            <person name="Martin F.M."/>
        </authorList>
    </citation>
    <scope>NUCLEOTIDE SEQUENCE</scope>
    <source>
        <strain evidence="3">UP504</strain>
    </source>
</reference>
<organism evidence="3 4">
    <name type="scientific">Hydnum rufescens UP504</name>
    <dbReference type="NCBI Taxonomy" id="1448309"/>
    <lineage>
        <taxon>Eukaryota</taxon>
        <taxon>Fungi</taxon>
        <taxon>Dikarya</taxon>
        <taxon>Basidiomycota</taxon>
        <taxon>Agaricomycotina</taxon>
        <taxon>Agaricomycetes</taxon>
        <taxon>Cantharellales</taxon>
        <taxon>Hydnaceae</taxon>
        <taxon>Hydnum</taxon>
    </lineage>
</organism>
<name>A0A9P6B416_9AGAM</name>
<dbReference type="EMBL" id="MU128934">
    <property type="protein sequence ID" value="KAF9517079.1"/>
    <property type="molecule type" value="Genomic_DNA"/>
</dbReference>
<evidence type="ECO:0008006" key="5">
    <source>
        <dbReference type="Google" id="ProtNLM"/>
    </source>
</evidence>
<dbReference type="PROSITE" id="PS00616">
    <property type="entry name" value="HIS_ACID_PHOSPHAT_1"/>
    <property type="match status" value="1"/>
</dbReference>
<dbReference type="Proteomes" id="UP000886523">
    <property type="component" value="Unassembled WGS sequence"/>
</dbReference>
<dbReference type="AlphaFoldDB" id="A0A9P6B416"/>
<keyword evidence="2" id="KW-0732">Signal</keyword>
<feature type="signal peptide" evidence="2">
    <location>
        <begin position="1"/>
        <end position="21"/>
    </location>
</feature>
<dbReference type="PANTHER" id="PTHR20963">
    <property type="entry name" value="MULTIPLE INOSITOL POLYPHOSPHATE PHOSPHATASE-RELATED"/>
    <property type="match status" value="1"/>
</dbReference>
<keyword evidence="1" id="KW-0378">Hydrolase</keyword>
<dbReference type="InterPro" id="IPR033379">
    <property type="entry name" value="Acid_Pase_AS"/>
</dbReference>
<dbReference type="InterPro" id="IPR000560">
    <property type="entry name" value="His_Pase_clade-2"/>
</dbReference>
<evidence type="ECO:0000256" key="2">
    <source>
        <dbReference type="SAM" id="SignalP"/>
    </source>
</evidence>
<feature type="chain" id="PRO_5040147951" description="Phosphoglycerate mutase-like protein" evidence="2">
    <location>
        <begin position="22"/>
        <end position="577"/>
    </location>
</feature>